<protein>
    <submittedName>
        <fullName evidence="2">Membrane metalloprotease</fullName>
    </submittedName>
</protein>
<gene>
    <name evidence="2" type="ORF">ABNE31_14575</name>
</gene>
<accession>A0AAU7MWL9</accession>
<evidence type="ECO:0000256" key="1">
    <source>
        <dbReference type="SAM" id="MobiDB-lite"/>
    </source>
</evidence>
<dbReference type="SUPFAM" id="SSF55486">
    <property type="entry name" value="Metalloproteases ('zincins'), catalytic domain"/>
    <property type="match status" value="1"/>
</dbReference>
<organism evidence="2">
    <name type="scientific">Flagellimonas sp. MMG031</name>
    <dbReference type="NCBI Taxonomy" id="3158549"/>
    <lineage>
        <taxon>Bacteria</taxon>
        <taxon>Pseudomonadati</taxon>
        <taxon>Bacteroidota</taxon>
        <taxon>Flavobacteriia</taxon>
        <taxon>Flavobacteriales</taxon>
        <taxon>Flavobacteriaceae</taxon>
        <taxon>Flagellimonas</taxon>
    </lineage>
</organism>
<feature type="region of interest" description="Disordered" evidence="1">
    <location>
        <begin position="30"/>
        <end position="56"/>
    </location>
</feature>
<dbReference type="EMBL" id="CP157804">
    <property type="protein sequence ID" value="XBQ22820.1"/>
    <property type="molecule type" value="Genomic_DNA"/>
</dbReference>
<dbReference type="RefSeq" id="WP_349351649.1">
    <property type="nucleotide sequence ID" value="NZ_CP157804.1"/>
</dbReference>
<proteinExistence type="predicted"/>
<keyword evidence="2" id="KW-0645">Protease</keyword>
<sequence length="270" mass="29631">MKRILYIIGIDRKMVQIILIALVMSNCSSDGSSGERGQSQEAPMDNSANLRSVGDSSQDLLDDGDFDRLYVELFYIEGLQPSSETIAGFKTFLENRLNKPAGIAIELFPLSSPGQASYTISDVRDIEDDIRTAYNESSILKVFGIFLDGEYAENTDEGSVLGVAYRNTSFVLFSDTIREFSGQPLSPSTTVLERTVLDHEFGHLMGLVNAGTPLQSEHQDTEHGRHCTTENCLMYWTAETGEGLVNMISGGSIPELDQACLQDLRAHGGK</sequence>
<dbReference type="KEGG" id="fld:ABNE31_14575"/>
<reference evidence="2" key="1">
    <citation type="submission" date="2024-05" db="EMBL/GenBank/DDBJ databases">
        <title>Draft Genome Sequences of Flagellimonas sp. MMG031 and Marinobacter sp. MMG032 Isolated from the dinoflagellate Symbiodinium pilosum.</title>
        <authorList>
            <person name="Shikuma N.J."/>
            <person name="Farrell M.V."/>
        </authorList>
    </citation>
    <scope>NUCLEOTIDE SEQUENCE</scope>
    <source>
        <strain evidence="2">MMG031</strain>
    </source>
</reference>
<dbReference type="Gene3D" id="3.40.390.10">
    <property type="entry name" value="Collagenase (Catalytic Domain)"/>
    <property type="match status" value="1"/>
</dbReference>
<name>A0AAU7MWL9_9FLAO</name>
<dbReference type="GO" id="GO:0008237">
    <property type="term" value="F:metallopeptidase activity"/>
    <property type="evidence" value="ECO:0007669"/>
    <property type="project" value="UniProtKB-KW"/>
</dbReference>
<feature type="compositionally biased region" description="Polar residues" evidence="1">
    <location>
        <begin position="30"/>
        <end position="50"/>
    </location>
</feature>
<dbReference type="InterPro" id="IPR024079">
    <property type="entry name" value="MetalloPept_cat_dom_sf"/>
</dbReference>
<keyword evidence="2" id="KW-0482">Metalloprotease</keyword>
<keyword evidence="2" id="KW-0378">Hydrolase</keyword>
<evidence type="ECO:0000313" key="2">
    <source>
        <dbReference type="EMBL" id="XBQ22820.1"/>
    </source>
</evidence>
<dbReference type="AlphaFoldDB" id="A0AAU7MWL9"/>